<dbReference type="GO" id="GO:0016192">
    <property type="term" value="P:vesicle-mediated transport"/>
    <property type="evidence" value="ECO:0007669"/>
    <property type="project" value="TreeGrafter"/>
</dbReference>
<dbReference type="FunFam" id="1.10.405.10:FF:000001">
    <property type="entry name" value="Rab GDP dissociation inhibitor"/>
    <property type="match status" value="1"/>
</dbReference>
<comment type="similarity">
    <text evidence="1 2">Belongs to the Rab GDI family.</text>
</comment>
<protein>
    <recommendedName>
        <fullName evidence="2">Rab GDP dissociation inhibitor</fullName>
    </recommendedName>
</protein>
<dbReference type="AlphaFoldDB" id="A0A5J4Z3Q2"/>
<dbReference type="PRINTS" id="PR00891">
    <property type="entry name" value="RABGDIREP"/>
</dbReference>
<dbReference type="OMA" id="FETKAKM"/>
<keyword evidence="4" id="KW-1185">Reference proteome</keyword>
<name>A0A5J4Z3Q2_PORPP</name>
<gene>
    <name evidence="3" type="ORF">FVE85_5433</name>
</gene>
<dbReference type="Gene3D" id="3.50.50.60">
    <property type="entry name" value="FAD/NAD(P)-binding domain"/>
    <property type="match status" value="1"/>
</dbReference>
<dbReference type="GO" id="GO:0015031">
    <property type="term" value="P:protein transport"/>
    <property type="evidence" value="ECO:0007669"/>
    <property type="project" value="InterPro"/>
</dbReference>
<dbReference type="Gene3D" id="1.10.405.10">
    <property type="entry name" value="Guanine Nucleotide Dissociation Inhibitor, domain 1"/>
    <property type="match status" value="1"/>
</dbReference>
<dbReference type="GO" id="GO:0007264">
    <property type="term" value="P:small GTPase-mediated signal transduction"/>
    <property type="evidence" value="ECO:0007669"/>
    <property type="project" value="InterPro"/>
</dbReference>
<dbReference type="OrthoDB" id="9446342at2759"/>
<evidence type="ECO:0000313" key="3">
    <source>
        <dbReference type="EMBL" id="KAA8497848.1"/>
    </source>
</evidence>
<accession>A0A5J4Z3Q2</accession>
<organism evidence="3 4">
    <name type="scientific">Porphyridium purpureum</name>
    <name type="common">Red alga</name>
    <name type="synonym">Porphyridium cruentum</name>
    <dbReference type="NCBI Taxonomy" id="35688"/>
    <lineage>
        <taxon>Eukaryota</taxon>
        <taxon>Rhodophyta</taxon>
        <taxon>Bangiophyceae</taxon>
        <taxon>Porphyridiales</taxon>
        <taxon>Porphyridiaceae</taxon>
        <taxon>Porphyridium</taxon>
    </lineage>
</organism>
<dbReference type="PRINTS" id="PR00892">
    <property type="entry name" value="RABGDI"/>
</dbReference>
<reference evidence="4" key="1">
    <citation type="journal article" date="2019" name="Nat. Commun.">
        <title>Expansion of phycobilisome linker gene families in mesophilic red algae.</title>
        <authorList>
            <person name="Lee J."/>
            <person name="Kim D."/>
            <person name="Bhattacharya D."/>
            <person name="Yoon H.S."/>
        </authorList>
    </citation>
    <scope>NUCLEOTIDE SEQUENCE [LARGE SCALE GENOMIC DNA]</scope>
    <source>
        <strain evidence="4">CCMP 1328</strain>
    </source>
</reference>
<dbReference type="Gene3D" id="3.30.519.10">
    <property type="entry name" value="Guanine Nucleotide Dissociation Inhibitor, domain 2"/>
    <property type="match status" value="1"/>
</dbReference>
<dbReference type="InterPro" id="IPR036188">
    <property type="entry name" value="FAD/NAD-bd_sf"/>
</dbReference>
<comment type="caution">
    <text evidence="3">The sequence shown here is derived from an EMBL/GenBank/DDBJ whole genome shotgun (WGS) entry which is preliminary data.</text>
</comment>
<dbReference type="Pfam" id="PF00996">
    <property type="entry name" value="GDI"/>
    <property type="match status" value="1"/>
</dbReference>
<evidence type="ECO:0000313" key="4">
    <source>
        <dbReference type="Proteomes" id="UP000324585"/>
    </source>
</evidence>
<dbReference type="InterPro" id="IPR000806">
    <property type="entry name" value="RabGDI"/>
</dbReference>
<proteinExistence type="inferred from homology"/>
<dbReference type="PANTHER" id="PTHR11787:SF8">
    <property type="entry name" value="RAB GDP DISSOCIATION INHIBITOR"/>
    <property type="match status" value="1"/>
</dbReference>
<dbReference type="GO" id="GO:0005093">
    <property type="term" value="F:Rab GDP-dissociation inhibitor activity"/>
    <property type="evidence" value="ECO:0007669"/>
    <property type="project" value="InterPro"/>
</dbReference>
<dbReference type="GO" id="GO:0005737">
    <property type="term" value="C:cytoplasm"/>
    <property type="evidence" value="ECO:0007669"/>
    <property type="project" value="TreeGrafter"/>
</dbReference>
<sequence length="493" mass="54207">MDGLMRMGDMEADAVPEVALAPQGMEGALGDSLEEAFAGVTIGSDRYEPLADGEYDAVVLGTGLTECIMSGLLSVSGLKVLNVDRNQYYGGLSASLNLKQLFEKFKGVQVDPPESVFGKSRDYNVDLVPKFIMASGNMVNMLIYCDVAKYLDFKLVDGSFVFSGSRPHKVPVTPSEAMTSGLMGLLEKNRCRQFFSWVHFYDLEDESTWQKRDIRKVTMGEIYKYFGLQKDTIEFIGHSLALWRDESYIEQPALETVQKIKHYADSLARYGKSPYLYPLYGLGELPQSFARLSAVHGGTFMLGAAIDSVLYDSEGKACGVRAGNQAAKCKFVVGDHSYFPDKVQKKGKVVRCYCVLSSPPANTRDSNSCQIIIPARQTKTNRKSDIYVLVLSSAHKVAPEGKYIALVSTTVETDDPASELKPGLDLLGPIIDSFLAVDDMYEPASSGQADQCFITRSYDATTHFETAVDDVCDVYQRIFGKALDLSAPKPGSR</sequence>
<evidence type="ECO:0000256" key="2">
    <source>
        <dbReference type="RuleBase" id="RU363124"/>
    </source>
</evidence>
<dbReference type="EMBL" id="VRMN01000001">
    <property type="protein sequence ID" value="KAA8497848.1"/>
    <property type="molecule type" value="Genomic_DNA"/>
</dbReference>
<evidence type="ECO:0000256" key="1">
    <source>
        <dbReference type="ARBA" id="ARBA00005593"/>
    </source>
</evidence>
<dbReference type="InterPro" id="IPR018203">
    <property type="entry name" value="GDP_dissociation_inhibitor"/>
</dbReference>
<dbReference type="PANTHER" id="PTHR11787">
    <property type="entry name" value="RAB GDP-DISSOCIATION INHIBITOR"/>
    <property type="match status" value="1"/>
</dbReference>
<dbReference type="Proteomes" id="UP000324585">
    <property type="component" value="Unassembled WGS sequence"/>
</dbReference>
<dbReference type="SUPFAM" id="SSF51905">
    <property type="entry name" value="FAD/NAD(P)-binding domain"/>
    <property type="match status" value="2"/>
</dbReference>